<organism evidence="4 5">
    <name type="scientific">Dokdonella ginsengisoli</name>
    <dbReference type="NCBI Taxonomy" id="363846"/>
    <lineage>
        <taxon>Bacteria</taxon>
        <taxon>Pseudomonadati</taxon>
        <taxon>Pseudomonadota</taxon>
        <taxon>Gammaproteobacteria</taxon>
        <taxon>Lysobacterales</taxon>
        <taxon>Rhodanobacteraceae</taxon>
        <taxon>Dokdonella</taxon>
    </lineage>
</organism>
<dbReference type="PROSITE" id="PS50240">
    <property type="entry name" value="TRYPSIN_DOM"/>
    <property type="match status" value="1"/>
</dbReference>
<proteinExistence type="predicted"/>
<dbReference type="SUPFAM" id="SSF49265">
    <property type="entry name" value="Fibronectin type III"/>
    <property type="match status" value="1"/>
</dbReference>
<dbReference type="Proteomes" id="UP001595886">
    <property type="component" value="Unassembled WGS sequence"/>
</dbReference>
<dbReference type="InterPro" id="IPR013783">
    <property type="entry name" value="Ig-like_fold"/>
</dbReference>
<dbReference type="CDD" id="cd00063">
    <property type="entry name" value="FN3"/>
    <property type="match status" value="1"/>
</dbReference>
<sequence>MTSRWFVSLLAVGWLGAALAAAPVPTAFTARVKPLARVDSVQLPALDLAAIRVEDAADESLGKPPRFAIPRKMHVTPARDGTWEDVDANTKLWRYVVKTPDALSLNLGFTRFRLPPHARLLIHSPDGKLVHGPVTASNNTPSRQYWTPVVTAPEVVVELTIPAAEVAALELEIGQVGQGYRGFGSGKGGKGGLPPDSSGSCNMDVKCLLAADPWQDNVRAVAAYTLNGSRHCTGSLVNNTAQDTKLYFMTANHCLASQSEADTVVTYWNYDNTTCRVPGSAASGQPGDGPLDQTLSGATLRATYAGSDFTLLELDGEVPQAFGQFWAGWDRTPYSDPGGPEHGDTACSADSLCAAIHHPSVADKRITFAEENTVSSGYGGNSVPPVPGNRTHTWVHWDPTPVFPPDPTLTIPPQVTEGGSSGSPLYNAQRRFIGQLHGGPSSCGQTGDNLSDVYGRISISWEGGGSATSRLKDWLDPGSTGALTMDGRNACTAPPVPTNVVATATAANQVTVSWDAITGADSYRVYRGDGACPGSNWQLIAGNVSGTSYVDGGVSGGATYSYAVTSFGSAQSCESAHSGCSAATATGVCTLAPDFAGLTGAASSAEKTCGVDLAWSEGSNRCGSGALKYSLFRSTTPGFTPDAGSRIASCVTGTGYHDATVASGTRYYYVARAEDDTANGAGACNEGNEDANTVELAAIAGGPPAVSFGDDMEGGTGNWSAGGSGAGANFAQVTDQSHSPTHSWHAPDGDDVGDHRLATAAAIAVGPGATLEFWHSYDTESTYDGAVLEYSLDGSTWVDILAASGDVPANPDRLTSGGYDSTLSTAYDNPIGGRRAWSGDSGGFVRVVVDMADFGGRSVSLRWRLGTDNSNGAPGYWLDDVLLSAGTSCSADDTLFEDGFDGPPA</sequence>
<gene>
    <name evidence="4" type="ORF">ACFO6Q_12240</name>
</gene>
<dbReference type="PANTHER" id="PTHR36234:SF5">
    <property type="entry name" value="LYSYL ENDOPEPTIDASE"/>
    <property type="match status" value="1"/>
</dbReference>
<evidence type="ECO:0000256" key="1">
    <source>
        <dbReference type="SAM" id="SignalP"/>
    </source>
</evidence>
<dbReference type="RefSeq" id="WP_380021383.1">
    <property type="nucleotide sequence ID" value="NZ_JBHSHD010000008.1"/>
</dbReference>
<name>A0ABV9QWS8_9GAMM</name>
<dbReference type="InterPro" id="IPR001254">
    <property type="entry name" value="Trypsin_dom"/>
</dbReference>
<dbReference type="EMBL" id="JBHSHD010000008">
    <property type="protein sequence ID" value="MFC4821099.1"/>
    <property type="molecule type" value="Genomic_DNA"/>
</dbReference>
<evidence type="ECO:0000313" key="5">
    <source>
        <dbReference type="Proteomes" id="UP001595886"/>
    </source>
</evidence>
<dbReference type="Gene3D" id="2.60.120.260">
    <property type="entry name" value="Galactose-binding domain-like"/>
    <property type="match status" value="1"/>
</dbReference>
<accession>A0ABV9QWS8</accession>
<dbReference type="InterPro" id="IPR036116">
    <property type="entry name" value="FN3_sf"/>
</dbReference>
<dbReference type="Gene3D" id="2.40.10.10">
    <property type="entry name" value="Trypsin-like serine proteases"/>
    <property type="match status" value="2"/>
</dbReference>
<evidence type="ECO:0008006" key="6">
    <source>
        <dbReference type="Google" id="ProtNLM"/>
    </source>
</evidence>
<comment type="caution">
    <text evidence="4">The sequence shown here is derived from an EMBL/GenBank/DDBJ whole genome shotgun (WGS) entry which is preliminary data.</text>
</comment>
<dbReference type="Pfam" id="PF20773">
    <property type="entry name" value="InhA-like_MAM"/>
    <property type="match status" value="1"/>
</dbReference>
<keyword evidence="5" id="KW-1185">Reference proteome</keyword>
<dbReference type="InterPro" id="IPR043504">
    <property type="entry name" value="Peptidase_S1_PA_chymotrypsin"/>
</dbReference>
<evidence type="ECO:0000313" key="4">
    <source>
        <dbReference type="EMBL" id="MFC4821099.1"/>
    </source>
</evidence>
<dbReference type="PANTHER" id="PTHR36234">
    <property type="entry name" value="LYSYL ENDOPEPTIDASE"/>
    <property type="match status" value="1"/>
</dbReference>
<dbReference type="InterPro" id="IPR003961">
    <property type="entry name" value="FN3_dom"/>
</dbReference>
<keyword evidence="1" id="KW-0732">Signal</keyword>
<dbReference type="Gene3D" id="2.60.40.10">
    <property type="entry name" value="Immunoglobulins"/>
    <property type="match status" value="2"/>
</dbReference>
<dbReference type="SUPFAM" id="SSF50494">
    <property type="entry name" value="Trypsin-like serine proteases"/>
    <property type="match status" value="1"/>
</dbReference>
<feature type="chain" id="PRO_5045298584" description="Fibronectin type-III domain-containing protein" evidence="1">
    <location>
        <begin position="21"/>
        <end position="905"/>
    </location>
</feature>
<protein>
    <recommendedName>
        <fullName evidence="6">Fibronectin type-III domain-containing protein</fullName>
    </recommendedName>
</protein>
<evidence type="ECO:0000259" key="2">
    <source>
        <dbReference type="PROSITE" id="PS50240"/>
    </source>
</evidence>
<feature type="domain" description="Fibronectin type-III" evidence="3">
    <location>
        <begin position="496"/>
        <end position="593"/>
    </location>
</feature>
<feature type="domain" description="Peptidase S1" evidence="2">
    <location>
        <begin position="186"/>
        <end position="480"/>
    </location>
</feature>
<dbReference type="PROSITE" id="PS50853">
    <property type="entry name" value="FN3"/>
    <property type="match status" value="1"/>
</dbReference>
<evidence type="ECO:0000259" key="3">
    <source>
        <dbReference type="PROSITE" id="PS50853"/>
    </source>
</evidence>
<dbReference type="InterPro" id="IPR009003">
    <property type="entry name" value="Peptidase_S1_PA"/>
</dbReference>
<reference evidence="5" key="1">
    <citation type="journal article" date="2019" name="Int. J. Syst. Evol. Microbiol.">
        <title>The Global Catalogue of Microorganisms (GCM) 10K type strain sequencing project: providing services to taxonomists for standard genome sequencing and annotation.</title>
        <authorList>
            <consortium name="The Broad Institute Genomics Platform"/>
            <consortium name="The Broad Institute Genome Sequencing Center for Infectious Disease"/>
            <person name="Wu L."/>
            <person name="Ma J."/>
        </authorList>
    </citation>
    <scope>NUCLEOTIDE SEQUENCE [LARGE SCALE GENOMIC DNA]</scope>
    <source>
        <strain evidence="5">CCUG 30340</strain>
    </source>
</reference>
<feature type="signal peptide" evidence="1">
    <location>
        <begin position="1"/>
        <end position="20"/>
    </location>
</feature>